<dbReference type="AlphaFoldDB" id="A0AAP0B0H5"/>
<dbReference type="Proteomes" id="UP001418222">
    <property type="component" value="Unassembled WGS sequence"/>
</dbReference>
<feature type="compositionally biased region" description="Basic and acidic residues" evidence="1">
    <location>
        <begin position="49"/>
        <end position="63"/>
    </location>
</feature>
<feature type="region of interest" description="Disordered" evidence="1">
    <location>
        <begin position="47"/>
        <end position="84"/>
    </location>
</feature>
<dbReference type="EMBL" id="JBBWWQ010000018">
    <property type="protein sequence ID" value="KAK8921844.1"/>
    <property type="molecule type" value="Genomic_DNA"/>
</dbReference>
<reference evidence="2 3" key="1">
    <citation type="journal article" date="2022" name="Nat. Plants">
        <title>Genomes of leafy and leafless Platanthera orchids illuminate the evolution of mycoheterotrophy.</title>
        <authorList>
            <person name="Li M.H."/>
            <person name="Liu K.W."/>
            <person name="Li Z."/>
            <person name="Lu H.C."/>
            <person name="Ye Q.L."/>
            <person name="Zhang D."/>
            <person name="Wang J.Y."/>
            <person name="Li Y.F."/>
            <person name="Zhong Z.M."/>
            <person name="Liu X."/>
            <person name="Yu X."/>
            <person name="Liu D.K."/>
            <person name="Tu X.D."/>
            <person name="Liu B."/>
            <person name="Hao Y."/>
            <person name="Liao X.Y."/>
            <person name="Jiang Y.T."/>
            <person name="Sun W.H."/>
            <person name="Chen J."/>
            <person name="Chen Y.Q."/>
            <person name="Ai Y."/>
            <person name="Zhai J.W."/>
            <person name="Wu S.S."/>
            <person name="Zhou Z."/>
            <person name="Hsiao Y.Y."/>
            <person name="Wu W.L."/>
            <person name="Chen Y.Y."/>
            <person name="Lin Y.F."/>
            <person name="Hsu J.L."/>
            <person name="Li C.Y."/>
            <person name="Wang Z.W."/>
            <person name="Zhao X."/>
            <person name="Zhong W.Y."/>
            <person name="Ma X.K."/>
            <person name="Ma L."/>
            <person name="Huang J."/>
            <person name="Chen G.Z."/>
            <person name="Huang M.Z."/>
            <person name="Huang L."/>
            <person name="Peng D.H."/>
            <person name="Luo Y.B."/>
            <person name="Zou S.Q."/>
            <person name="Chen S.P."/>
            <person name="Lan S."/>
            <person name="Tsai W.C."/>
            <person name="Van de Peer Y."/>
            <person name="Liu Z.J."/>
        </authorList>
    </citation>
    <scope>NUCLEOTIDE SEQUENCE [LARGE SCALE GENOMIC DNA]</scope>
    <source>
        <strain evidence="2">Lor287</strain>
    </source>
</reference>
<accession>A0AAP0B0H5</accession>
<protein>
    <submittedName>
        <fullName evidence="2">Uncharacterized protein</fullName>
    </submittedName>
</protein>
<keyword evidence="3" id="KW-1185">Reference proteome</keyword>
<evidence type="ECO:0000313" key="2">
    <source>
        <dbReference type="EMBL" id="KAK8921844.1"/>
    </source>
</evidence>
<comment type="caution">
    <text evidence="2">The sequence shown here is derived from an EMBL/GenBank/DDBJ whole genome shotgun (WGS) entry which is preliminary data.</text>
</comment>
<gene>
    <name evidence="2" type="ORF">KSP39_PZI020174</name>
</gene>
<organism evidence="2 3">
    <name type="scientific">Platanthera zijinensis</name>
    <dbReference type="NCBI Taxonomy" id="2320716"/>
    <lineage>
        <taxon>Eukaryota</taxon>
        <taxon>Viridiplantae</taxon>
        <taxon>Streptophyta</taxon>
        <taxon>Embryophyta</taxon>
        <taxon>Tracheophyta</taxon>
        <taxon>Spermatophyta</taxon>
        <taxon>Magnoliopsida</taxon>
        <taxon>Liliopsida</taxon>
        <taxon>Asparagales</taxon>
        <taxon>Orchidaceae</taxon>
        <taxon>Orchidoideae</taxon>
        <taxon>Orchideae</taxon>
        <taxon>Orchidinae</taxon>
        <taxon>Platanthera</taxon>
    </lineage>
</organism>
<proteinExistence type="predicted"/>
<evidence type="ECO:0000256" key="1">
    <source>
        <dbReference type="SAM" id="MobiDB-lite"/>
    </source>
</evidence>
<name>A0AAP0B0H5_9ASPA</name>
<evidence type="ECO:0000313" key="3">
    <source>
        <dbReference type="Proteomes" id="UP001418222"/>
    </source>
</evidence>
<sequence>MVILNKFYKMFPEIFAKNALTLTRPPWACHRACNLIPRNSAARANITRKTAELEEMEHQHDQQDEGAEHEEQIPLPPTTTTARP</sequence>